<evidence type="ECO:0000313" key="2">
    <source>
        <dbReference type="EMBL" id="AMG73913.1"/>
    </source>
</evidence>
<reference evidence="2 3" key="1">
    <citation type="journal article" date="2016" name="BMC Genomics">
        <title>Genomic analysis of the nitrate-respiring Sphingopyxis granuli (formerly Sphingomonas macrogoltabida) strain TFA.</title>
        <authorList>
            <person name="Garcia-Romero I."/>
            <person name="Perez-Pulido A.J."/>
            <person name="Gonzalez-Flores Y.E."/>
            <person name="Reyes-Ramirez F."/>
            <person name="Santero E."/>
            <person name="Floriano B."/>
        </authorList>
    </citation>
    <scope>NUCLEOTIDE SEQUENCE [LARGE SCALE GENOMIC DNA]</scope>
    <source>
        <strain evidence="2 3">TFA</strain>
    </source>
</reference>
<dbReference type="Pfam" id="PF14108">
    <property type="entry name" value="ABA4-like"/>
    <property type="match status" value="1"/>
</dbReference>
<sequence length="151" mass="16272">MSWDSLFLLASYWAIGGWLVLAFAPRSPWVLSLILYAGVALLCLLYLVLIVGFLSSGIDPGGVGGGDFTSLAGVMKLFDSPGGATLGWVHYLAFDLFAGLWIARDADGKGVGRIVQFPFLLLTLLAGPVGLFLWLVWRERRARAGARIRSG</sequence>
<keyword evidence="1" id="KW-0812">Transmembrane</keyword>
<feature type="transmembrane region" description="Helical" evidence="1">
    <location>
        <begin position="6"/>
        <end position="24"/>
    </location>
</feature>
<dbReference type="AlphaFoldDB" id="A0AA86L2Z4"/>
<dbReference type="Proteomes" id="UP000058599">
    <property type="component" value="Chromosome"/>
</dbReference>
<keyword evidence="1" id="KW-1133">Transmembrane helix</keyword>
<dbReference type="RefSeq" id="WP_067182273.1">
    <property type="nucleotide sequence ID" value="NZ_CP012199.1"/>
</dbReference>
<accession>A0AA86L2Z4</accession>
<dbReference type="EMBL" id="CP012199">
    <property type="protein sequence ID" value="AMG73913.1"/>
    <property type="molecule type" value="Genomic_DNA"/>
</dbReference>
<dbReference type="InterPro" id="IPR025461">
    <property type="entry name" value="ABA4-like"/>
</dbReference>
<dbReference type="KEGG" id="sgi:SGRAN_1529"/>
<organism evidence="2 3">
    <name type="scientific">Sphingopyxis granuli</name>
    <dbReference type="NCBI Taxonomy" id="267128"/>
    <lineage>
        <taxon>Bacteria</taxon>
        <taxon>Pseudomonadati</taxon>
        <taxon>Pseudomonadota</taxon>
        <taxon>Alphaproteobacteria</taxon>
        <taxon>Sphingomonadales</taxon>
        <taxon>Sphingomonadaceae</taxon>
        <taxon>Sphingopyxis</taxon>
    </lineage>
</organism>
<feature type="transmembrane region" description="Helical" evidence="1">
    <location>
        <begin position="115"/>
        <end position="137"/>
    </location>
</feature>
<evidence type="ECO:0000313" key="3">
    <source>
        <dbReference type="Proteomes" id="UP000058599"/>
    </source>
</evidence>
<keyword evidence="1" id="KW-0472">Membrane</keyword>
<evidence type="ECO:0000256" key="1">
    <source>
        <dbReference type="SAM" id="Phobius"/>
    </source>
</evidence>
<gene>
    <name evidence="2" type="ORF">SGRAN_1529</name>
</gene>
<feature type="transmembrane region" description="Helical" evidence="1">
    <location>
        <begin position="33"/>
        <end position="54"/>
    </location>
</feature>
<keyword evidence="3" id="KW-1185">Reference proteome</keyword>
<name>A0AA86L2Z4_9SPHN</name>
<protein>
    <submittedName>
        <fullName evidence="2">Integral membrane protein</fullName>
    </submittedName>
</protein>
<proteinExistence type="predicted"/>